<dbReference type="AlphaFoldDB" id="A0A9D5K8E1"/>
<reference evidence="1" key="1">
    <citation type="submission" date="2019-11" db="EMBL/GenBank/DDBJ databases">
        <title>Microbial mats filling the niche in hypersaline microbial mats.</title>
        <authorList>
            <person name="Wong H.L."/>
            <person name="Macleod F.I."/>
            <person name="White R.A. III"/>
            <person name="Burns B.P."/>
        </authorList>
    </citation>
    <scope>NUCLEOTIDE SEQUENCE</scope>
    <source>
        <strain evidence="1">Bin_327</strain>
    </source>
</reference>
<accession>A0A9D5K8E1</accession>
<comment type="caution">
    <text evidence="1">The sequence shown here is derived from an EMBL/GenBank/DDBJ whole genome shotgun (WGS) entry which is preliminary data.</text>
</comment>
<protein>
    <submittedName>
        <fullName evidence="1">Uncharacterized protein</fullName>
    </submittedName>
</protein>
<gene>
    <name evidence="1" type="ORF">GF359_02450</name>
</gene>
<dbReference type="EMBL" id="WJKJ01000074">
    <property type="protein sequence ID" value="MBD3364055.1"/>
    <property type="molecule type" value="Genomic_DNA"/>
</dbReference>
<evidence type="ECO:0000313" key="1">
    <source>
        <dbReference type="EMBL" id="MBD3364055.1"/>
    </source>
</evidence>
<name>A0A9D5K8E1_UNCW3</name>
<sequence>MKRAFLVVFLVGILISCTSNEPFSLEVVPGYMESITGQRCVFLVELREDDGSGPVDVTSSVDDAEVVVEYSPVKDDGVAEVTVIPSASALADTVWGDTISGWIKAERGEYRDSLPVTIYVIPGEDGRYEYACQVRDSFVRRLNRDYPNLLIDNSIEWTPTIVRPRILVVSHYLFFSEEWEMWVDWHNTIYPHDWTRMYLRRRGEDMIPCDAFEISSQTEWGDAYEIEHPDSIYR</sequence>
<proteinExistence type="predicted"/>
<dbReference type="PROSITE" id="PS51257">
    <property type="entry name" value="PROKAR_LIPOPROTEIN"/>
    <property type="match status" value="1"/>
</dbReference>
<organism evidence="1 2">
    <name type="scientific">candidate division WOR-3 bacterium</name>
    <dbReference type="NCBI Taxonomy" id="2052148"/>
    <lineage>
        <taxon>Bacteria</taxon>
        <taxon>Bacteria division WOR-3</taxon>
    </lineage>
</organism>
<evidence type="ECO:0000313" key="2">
    <source>
        <dbReference type="Proteomes" id="UP000630660"/>
    </source>
</evidence>
<dbReference type="Proteomes" id="UP000630660">
    <property type="component" value="Unassembled WGS sequence"/>
</dbReference>